<feature type="compositionally biased region" description="Basic and acidic residues" evidence="1">
    <location>
        <begin position="37"/>
        <end position="53"/>
    </location>
</feature>
<sequence length="273" mass="29472">MDVSESVTLDIESLNLSPNMSSGSPQITKVLSRKGSSRPERRNEEQEGEDSSKKLVVKARGRNGLEAIYSLWEMGSPGSGRLGGRPIRATEEAGRPGGHLCPYLGGQEVSLSGQSEGRGGLGPPASRSKEGRRPNRGGQEAVKSRRPRGKGVLKAACLQGKGRAMRDQVEQLKQPFAPNKATSPTSAGVNSTSHSDAGEGKIKRLNRLTTVNPKRILLLFASMSSVGTMILIYFTVAIYRREGEKTEEDILNRLLDSLAGFDFVVLVLCFDYA</sequence>
<feature type="transmembrane region" description="Helical" evidence="2">
    <location>
        <begin position="216"/>
        <end position="238"/>
    </location>
</feature>
<keyword evidence="2" id="KW-0472">Membrane</keyword>
<feature type="compositionally biased region" description="Polar residues" evidence="1">
    <location>
        <begin position="180"/>
        <end position="195"/>
    </location>
</feature>
<accession>A0ABR2M044</accession>
<gene>
    <name evidence="3" type="ORF">KSP40_PGU005046</name>
</gene>
<dbReference type="Proteomes" id="UP001412067">
    <property type="component" value="Unassembled WGS sequence"/>
</dbReference>
<organism evidence="3 4">
    <name type="scientific">Platanthera guangdongensis</name>
    <dbReference type="NCBI Taxonomy" id="2320717"/>
    <lineage>
        <taxon>Eukaryota</taxon>
        <taxon>Viridiplantae</taxon>
        <taxon>Streptophyta</taxon>
        <taxon>Embryophyta</taxon>
        <taxon>Tracheophyta</taxon>
        <taxon>Spermatophyta</taxon>
        <taxon>Magnoliopsida</taxon>
        <taxon>Liliopsida</taxon>
        <taxon>Asparagales</taxon>
        <taxon>Orchidaceae</taxon>
        <taxon>Orchidoideae</taxon>
        <taxon>Orchideae</taxon>
        <taxon>Orchidinae</taxon>
        <taxon>Platanthera</taxon>
    </lineage>
</organism>
<evidence type="ECO:0000256" key="1">
    <source>
        <dbReference type="SAM" id="MobiDB-lite"/>
    </source>
</evidence>
<feature type="region of interest" description="Disordered" evidence="1">
    <location>
        <begin position="1"/>
        <end position="58"/>
    </location>
</feature>
<proteinExistence type="predicted"/>
<keyword evidence="4" id="KW-1185">Reference proteome</keyword>
<reference evidence="3 4" key="1">
    <citation type="journal article" date="2022" name="Nat. Plants">
        <title>Genomes of leafy and leafless Platanthera orchids illuminate the evolution of mycoheterotrophy.</title>
        <authorList>
            <person name="Li M.H."/>
            <person name="Liu K.W."/>
            <person name="Li Z."/>
            <person name="Lu H.C."/>
            <person name="Ye Q.L."/>
            <person name="Zhang D."/>
            <person name="Wang J.Y."/>
            <person name="Li Y.F."/>
            <person name="Zhong Z.M."/>
            <person name="Liu X."/>
            <person name="Yu X."/>
            <person name="Liu D.K."/>
            <person name="Tu X.D."/>
            <person name="Liu B."/>
            <person name="Hao Y."/>
            <person name="Liao X.Y."/>
            <person name="Jiang Y.T."/>
            <person name="Sun W.H."/>
            <person name="Chen J."/>
            <person name="Chen Y.Q."/>
            <person name="Ai Y."/>
            <person name="Zhai J.W."/>
            <person name="Wu S.S."/>
            <person name="Zhou Z."/>
            <person name="Hsiao Y.Y."/>
            <person name="Wu W.L."/>
            <person name="Chen Y.Y."/>
            <person name="Lin Y.F."/>
            <person name="Hsu J.L."/>
            <person name="Li C.Y."/>
            <person name="Wang Z.W."/>
            <person name="Zhao X."/>
            <person name="Zhong W.Y."/>
            <person name="Ma X.K."/>
            <person name="Ma L."/>
            <person name="Huang J."/>
            <person name="Chen G.Z."/>
            <person name="Huang M.Z."/>
            <person name="Huang L."/>
            <person name="Peng D.H."/>
            <person name="Luo Y.B."/>
            <person name="Zou S.Q."/>
            <person name="Chen S.P."/>
            <person name="Lan S."/>
            <person name="Tsai W.C."/>
            <person name="Van de Peer Y."/>
            <person name="Liu Z.J."/>
        </authorList>
    </citation>
    <scope>NUCLEOTIDE SEQUENCE [LARGE SCALE GENOMIC DNA]</scope>
    <source>
        <strain evidence="3">Lor288</strain>
    </source>
</reference>
<name>A0ABR2M044_9ASPA</name>
<dbReference type="PANTHER" id="PTHR34064">
    <property type="entry name" value="OS04G0672300 PROTEIN"/>
    <property type="match status" value="1"/>
</dbReference>
<feature type="region of interest" description="Disordered" evidence="1">
    <location>
        <begin position="176"/>
        <end position="200"/>
    </location>
</feature>
<comment type="caution">
    <text evidence="3">The sequence shown here is derived from an EMBL/GenBank/DDBJ whole genome shotgun (WGS) entry which is preliminary data.</text>
</comment>
<dbReference type="PANTHER" id="PTHR34064:SF3">
    <property type="entry name" value="OS04G0672300 PROTEIN"/>
    <property type="match status" value="1"/>
</dbReference>
<dbReference type="EMBL" id="JBBWWR010000013">
    <property type="protein sequence ID" value="KAK8955199.1"/>
    <property type="molecule type" value="Genomic_DNA"/>
</dbReference>
<keyword evidence="2" id="KW-1133">Transmembrane helix</keyword>
<evidence type="ECO:0000313" key="4">
    <source>
        <dbReference type="Proteomes" id="UP001412067"/>
    </source>
</evidence>
<evidence type="ECO:0000256" key="2">
    <source>
        <dbReference type="SAM" id="Phobius"/>
    </source>
</evidence>
<protein>
    <submittedName>
        <fullName evidence="3">Uncharacterized protein</fullName>
    </submittedName>
</protein>
<feature type="compositionally biased region" description="Polar residues" evidence="1">
    <location>
        <begin position="14"/>
        <end position="29"/>
    </location>
</feature>
<keyword evidence="2" id="KW-0812">Transmembrane</keyword>
<evidence type="ECO:0000313" key="3">
    <source>
        <dbReference type="EMBL" id="KAK8955199.1"/>
    </source>
</evidence>
<feature type="region of interest" description="Disordered" evidence="1">
    <location>
        <begin position="73"/>
        <end position="151"/>
    </location>
</feature>